<dbReference type="EMBL" id="UEGS01000001">
    <property type="protein sequence ID" value="SRX81911.1"/>
    <property type="molecule type" value="Genomic_DNA"/>
</dbReference>
<organism evidence="1 2">
    <name type="scientific">Mycolicibacterium parafortuitum</name>
    <name type="common">Mycobacterium parafortuitum</name>
    <dbReference type="NCBI Taxonomy" id="39692"/>
    <lineage>
        <taxon>Bacteria</taxon>
        <taxon>Bacillati</taxon>
        <taxon>Actinomycetota</taxon>
        <taxon>Actinomycetes</taxon>
        <taxon>Mycobacteriales</taxon>
        <taxon>Mycobacteriaceae</taxon>
        <taxon>Mycolicibacterium</taxon>
    </lineage>
</organism>
<dbReference type="SUPFAM" id="SSF55144">
    <property type="entry name" value="LigT-like"/>
    <property type="match status" value="1"/>
</dbReference>
<sequence length="174" mass="18682">MVHSVELLFDEASEAALRGAWDDLARNGIRSLSGHRSESNRPHVTVTVAAELDDAVDAPLRHVLDRLPLRCVIGAPMLFGGGRATTLVRLVVPSAELLALHEQVHRICVPHMPDGPLPHAAPGQWTPHVTLARRVPVTSLPVAVTLPAVTRDLDAAVVGLRHWDGNAKVVHPIG</sequence>
<dbReference type="Proteomes" id="UP000252008">
    <property type="component" value="Unassembled WGS sequence"/>
</dbReference>
<dbReference type="Gene3D" id="3.90.1140.10">
    <property type="entry name" value="Cyclic phosphodiesterase"/>
    <property type="match status" value="1"/>
</dbReference>
<dbReference type="InterPro" id="IPR009097">
    <property type="entry name" value="Cyclic_Pdiesterase"/>
</dbReference>
<evidence type="ECO:0000313" key="2">
    <source>
        <dbReference type="Proteomes" id="UP000252008"/>
    </source>
</evidence>
<evidence type="ECO:0008006" key="3">
    <source>
        <dbReference type="Google" id="ProtNLM"/>
    </source>
</evidence>
<protein>
    <recommendedName>
        <fullName evidence="3">2'-5' RNA ligase</fullName>
    </recommendedName>
</protein>
<name>A0A375YLD7_MYCPF</name>
<proteinExistence type="predicted"/>
<dbReference type="AlphaFoldDB" id="A0A375YLD7"/>
<dbReference type="STRING" id="39692.BST38_11030"/>
<reference evidence="1 2" key="1">
    <citation type="submission" date="2018-05" db="EMBL/GenBank/DDBJ databases">
        <authorList>
            <consortium name="IHU Genomes"/>
        </authorList>
    </citation>
    <scope>NUCLEOTIDE SEQUENCE [LARGE SCALE GENOMIC DNA]</scope>
    <source>
        <strain evidence="1 2">P7335</strain>
    </source>
</reference>
<gene>
    <name evidence="1" type="ORF">MPP7335_03667</name>
</gene>
<dbReference type="Pfam" id="PF13563">
    <property type="entry name" value="2_5_RNA_ligase2"/>
    <property type="match status" value="1"/>
</dbReference>
<dbReference type="RefSeq" id="WP_083143330.1">
    <property type="nucleotide sequence ID" value="NZ_MVID01000007.1"/>
</dbReference>
<accession>A0A375YLD7</accession>
<evidence type="ECO:0000313" key="1">
    <source>
        <dbReference type="EMBL" id="SRX81911.1"/>
    </source>
</evidence>
<keyword evidence="2" id="KW-1185">Reference proteome</keyword>